<reference evidence="11 12" key="1">
    <citation type="submission" date="2019-04" db="EMBL/GenBank/DDBJ databases">
        <title>Cohnella sp. nov. isolated from preserved vegetables.</title>
        <authorList>
            <person name="Lin S.-Y."/>
            <person name="Hung M.-H."/>
            <person name="Young C.-C."/>
        </authorList>
    </citation>
    <scope>NUCLEOTIDE SEQUENCE [LARGE SCALE GENOMIC DNA]</scope>
    <source>
        <strain evidence="11 12">CC-MHH1044</strain>
    </source>
</reference>
<dbReference type="GO" id="GO:0005737">
    <property type="term" value="C:cytoplasm"/>
    <property type="evidence" value="ECO:0007669"/>
    <property type="project" value="UniProtKB-SubCell"/>
</dbReference>
<evidence type="ECO:0000259" key="9">
    <source>
        <dbReference type="PROSITE" id="PS01124"/>
    </source>
</evidence>
<evidence type="ECO:0000313" key="11">
    <source>
        <dbReference type="EMBL" id="THF76898.1"/>
    </source>
</evidence>
<dbReference type="SMART" id="SM00448">
    <property type="entry name" value="REC"/>
    <property type="match status" value="1"/>
</dbReference>
<keyword evidence="3 8" id="KW-0597">Phosphoprotein</keyword>
<evidence type="ECO:0000313" key="12">
    <source>
        <dbReference type="Proteomes" id="UP000310636"/>
    </source>
</evidence>
<dbReference type="PANTHER" id="PTHR42713:SF3">
    <property type="entry name" value="TRANSCRIPTIONAL REGULATORY PROTEIN HPTR"/>
    <property type="match status" value="1"/>
</dbReference>
<keyword evidence="5" id="KW-0805">Transcription regulation</keyword>
<dbReference type="RefSeq" id="WP_136371145.1">
    <property type="nucleotide sequence ID" value="NZ_SSOB01000022.1"/>
</dbReference>
<keyword evidence="6" id="KW-0238">DNA-binding</keyword>
<dbReference type="Gene3D" id="1.10.10.60">
    <property type="entry name" value="Homeodomain-like"/>
    <property type="match status" value="2"/>
</dbReference>
<dbReference type="InterPro" id="IPR051552">
    <property type="entry name" value="HptR"/>
</dbReference>
<dbReference type="SMART" id="SM00342">
    <property type="entry name" value="HTH_ARAC"/>
    <property type="match status" value="1"/>
</dbReference>
<dbReference type="AlphaFoldDB" id="A0A4S4BV96"/>
<sequence>MYRAVVVDDEKYDLEGLRRLIPWAELGIEVVCSENKPLAALSYIEEYPIDILVTDIKMPVLTGLELSRKAQERNPELRTIFISGYQDFQYAKQALHLKADGYVLKPIDDDEIEALLRKVVADLDETNKRRREQSRLDESFEYVRGDFLQHLLEGAIGEEAIPPLMEKFKLEAIGDTAHAAIVELDDVLWKSGDGGAAARSAMETIVRELERGQLGPWCLLAPTQLAFLHSGDAWELERFLHELNDRIRTSTSFTVTAGYGEAMPFPARIDRSFAQAKELIGNKMFLGKNRVIAPAHAKLQSSIDAKDINAVLDDIFAAVAQYDLVRICDCLEELFDNVRSFDHPLKVHSFSIHVASKLEAYLRTANETFYSLLGWDFEHLDAVRRFETAGDIESWLRRALFEISERLFFKKQGKNRRLMDPIESYIREHLAEELTLRELANRFSYSANHMGLLFKDQMGESFNDYLVRNRMERAKALLRDPKLKIYEVADRVGYKSLAYFSRLFRDQFGITPGDYRRMG</sequence>
<dbReference type="PROSITE" id="PS50110">
    <property type="entry name" value="RESPONSE_REGULATORY"/>
    <property type="match status" value="1"/>
</dbReference>
<feature type="domain" description="Response regulatory" evidence="10">
    <location>
        <begin position="3"/>
        <end position="120"/>
    </location>
</feature>
<evidence type="ECO:0000256" key="3">
    <source>
        <dbReference type="ARBA" id="ARBA00022553"/>
    </source>
</evidence>
<keyword evidence="2" id="KW-0963">Cytoplasm</keyword>
<keyword evidence="12" id="KW-1185">Reference proteome</keyword>
<dbReference type="SUPFAM" id="SSF52172">
    <property type="entry name" value="CheY-like"/>
    <property type="match status" value="1"/>
</dbReference>
<dbReference type="EMBL" id="SSOB01000022">
    <property type="protein sequence ID" value="THF76898.1"/>
    <property type="molecule type" value="Genomic_DNA"/>
</dbReference>
<dbReference type="InterPro" id="IPR009057">
    <property type="entry name" value="Homeodomain-like_sf"/>
</dbReference>
<dbReference type="Gene3D" id="3.40.50.2300">
    <property type="match status" value="1"/>
</dbReference>
<feature type="domain" description="HTH araC/xylS-type" evidence="9">
    <location>
        <begin position="420"/>
        <end position="518"/>
    </location>
</feature>
<dbReference type="InterPro" id="IPR011006">
    <property type="entry name" value="CheY-like_superfamily"/>
</dbReference>
<dbReference type="InterPro" id="IPR018060">
    <property type="entry name" value="HTH_AraC"/>
</dbReference>
<dbReference type="SUPFAM" id="SSF46689">
    <property type="entry name" value="Homeodomain-like"/>
    <property type="match status" value="2"/>
</dbReference>
<evidence type="ECO:0000256" key="8">
    <source>
        <dbReference type="PROSITE-ProRule" id="PRU00169"/>
    </source>
</evidence>
<keyword evidence="4" id="KW-0902">Two-component regulatory system</keyword>
<evidence type="ECO:0000256" key="2">
    <source>
        <dbReference type="ARBA" id="ARBA00022490"/>
    </source>
</evidence>
<accession>A0A4S4BV96</accession>
<proteinExistence type="predicted"/>
<name>A0A4S4BV96_9BACL</name>
<evidence type="ECO:0000256" key="7">
    <source>
        <dbReference type="ARBA" id="ARBA00023163"/>
    </source>
</evidence>
<comment type="subcellular location">
    <subcellularLocation>
        <location evidence="1">Cytoplasm</location>
    </subcellularLocation>
</comment>
<organism evidence="11 12">
    <name type="scientific">Cohnella fermenti</name>
    <dbReference type="NCBI Taxonomy" id="2565925"/>
    <lineage>
        <taxon>Bacteria</taxon>
        <taxon>Bacillati</taxon>
        <taxon>Bacillota</taxon>
        <taxon>Bacilli</taxon>
        <taxon>Bacillales</taxon>
        <taxon>Paenibacillaceae</taxon>
        <taxon>Cohnella</taxon>
    </lineage>
</organism>
<evidence type="ECO:0000259" key="10">
    <source>
        <dbReference type="PROSITE" id="PS50110"/>
    </source>
</evidence>
<feature type="modified residue" description="4-aspartylphosphate" evidence="8">
    <location>
        <position position="55"/>
    </location>
</feature>
<dbReference type="Pfam" id="PF00072">
    <property type="entry name" value="Response_reg"/>
    <property type="match status" value="1"/>
</dbReference>
<dbReference type="PRINTS" id="PR00032">
    <property type="entry name" value="HTHARAC"/>
</dbReference>
<dbReference type="GO" id="GO:0043565">
    <property type="term" value="F:sequence-specific DNA binding"/>
    <property type="evidence" value="ECO:0007669"/>
    <property type="project" value="InterPro"/>
</dbReference>
<dbReference type="PROSITE" id="PS01124">
    <property type="entry name" value="HTH_ARAC_FAMILY_2"/>
    <property type="match status" value="1"/>
</dbReference>
<comment type="caution">
    <text evidence="11">The sequence shown here is derived from an EMBL/GenBank/DDBJ whole genome shotgun (WGS) entry which is preliminary data.</text>
</comment>
<protein>
    <submittedName>
        <fullName evidence="11">Response regulator</fullName>
    </submittedName>
</protein>
<dbReference type="InterPro" id="IPR001789">
    <property type="entry name" value="Sig_transdc_resp-reg_receiver"/>
</dbReference>
<dbReference type="Pfam" id="PF12833">
    <property type="entry name" value="HTH_18"/>
    <property type="match status" value="1"/>
</dbReference>
<dbReference type="OrthoDB" id="2666291at2"/>
<dbReference type="CDD" id="cd17536">
    <property type="entry name" value="REC_YesN-like"/>
    <property type="match status" value="1"/>
</dbReference>
<gene>
    <name evidence="11" type="ORF">E6C55_17705</name>
</gene>
<dbReference type="GO" id="GO:0003700">
    <property type="term" value="F:DNA-binding transcription factor activity"/>
    <property type="evidence" value="ECO:0007669"/>
    <property type="project" value="InterPro"/>
</dbReference>
<dbReference type="Proteomes" id="UP000310636">
    <property type="component" value="Unassembled WGS sequence"/>
</dbReference>
<dbReference type="PROSITE" id="PS00041">
    <property type="entry name" value="HTH_ARAC_FAMILY_1"/>
    <property type="match status" value="1"/>
</dbReference>
<dbReference type="PANTHER" id="PTHR42713">
    <property type="entry name" value="HISTIDINE KINASE-RELATED"/>
    <property type="match status" value="1"/>
</dbReference>
<evidence type="ECO:0000256" key="5">
    <source>
        <dbReference type="ARBA" id="ARBA00023015"/>
    </source>
</evidence>
<evidence type="ECO:0000256" key="1">
    <source>
        <dbReference type="ARBA" id="ARBA00004496"/>
    </source>
</evidence>
<dbReference type="GO" id="GO:0000160">
    <property type="term" value="P:phosphorelay signal transduction system"/>
    <property type="evidence" value="ECO:0007669"/>
    <property type="project" value="UniProtKB-KW"/>
</dbReference>
<keyword evidence="7" id="KW-0804">Transcription</keyword>
<evidence type="ECO:0000256" key="4">
    <source>
        <dbReference type="ARBA" id="ARBA00023012"/>
    </source>
</evidence>
<dbReference type="InterPro" id="IPR020449">
    <property type="entry name" value="Tscrpt_reg_AraC-type_HTH"/>
</dbReference>
<evidence type="ECO:0000256" key="6">
    <source>
        <dbReference type="ARBA" id="ARBA00023125"/>
    </source>
</evidence>
<dbReference type="InterPro" id="IPR018062">
    <property type="entry name" value="HTH_AraC-typ_CS"/>
</dbReference>